<protein>
    <recommendedName>
        <fullName evidence="3">DUF1460 domain-containing protein</fullName>
    </recommendedName>
</protein>
<dbReference type="OrthoDB" id="557162at2"/>
<dbReference type="STRING" id="41431.PCC8801_4185"/>
<evidence type="ECO:0000313" key="2">
    <source>
        <dbReference type="Proteomes" id="UP000008204"/>
    </source>
</evidence>
<dbReference type="InterPro" id="IPR010846">
    <property type="entry name" value="AmiA-like"/>
</dbReference>
<dbReference type="KEGG" id="cyp:PCC8801_4185"/>
<dbReference type="Gene3D" id="2.30.260.10">
    <property type="entry name" value="putative xylanase like domain"/>
    <property type="match status" value="1"/>
</dbReference>
<proteinExistence type="predicted"/>
<dbReference type="SUPFAM" id="SSF54001">
    <property type="entry name" value="Cysteine proteinases"/>
    <property type="match status" value="1"/>
</dbReference>
<dbReference type="Pfam" id="PF07313">
    <property type="entry name" value="AmiA-like"/>
    <property type="match status" value="1"/>
</dbReference>
<dbReference type="AlphaFoldDB" id="B7K662"/>
<dbReference type="EMBL" id="CP001287">
    <property type="protein sequence ID" value="ACK68115.1"/>
    <property type="molecule type" value="Genomic_DNA"/>
</dbReference>
<dbReference type="eggNOG" id="COG0657">
    <property type="taxonomic scope" value="Bacteria"/>
</dbReference>
<dbReference type="Proteomes" id="UP000008204">
    <property type="component" value="Chromosome"/>
</dbReference>
<gene>
    <name evidence="1" type="ordered locus">PCC8801_4185</name>
</gene>
<accession>B7K662</accession>
<dbReference type="InterPro" id="IPR038765">
    <property type="entry name" value="Papain-like_cys_pep_sf"/>
</dbReference>
<sequence length="310" mass="35239">MKKILLPVLVPLFILISPQDVLPLQSQDQSLEYVQKRSQNSLAQVKQNSLEESKTKKEFKQIISHLKEQNFSDLSLGQTVQKVAEQFLGAAYIAGLLDKSEQEKLFISLKEFDCVLFVETVLGLSQNISRQETQYENFVKNIQDLRYANGIIDGYCSRLHYFSDWINDNQKRGNVKNITAELGGIKFDKTLTFMSKNRKLYPKLINNQANYQCILEREKQLNQLDLYYIPHNQIKAIYQKLQPGDIIAIATNIDGLDVTHTGLIYRTSEGNIAFIHASPAGQVTIAQDLQTYAQNVKNAVGIIVARPLTK</sequence>
<dbReference type="Gene3D" id="1.10.3670.10">
    <property type="entry name" value="Putative xylanase like domain"/>
    <property type="match status" value="1"/>
</dbReference>
<name>B7K662_RIPO1</name>
<keyword evidence="2" id="KW-1185">Reference proteome</keyword>
<reference evidence="2" key="1">
    <citation type="journal article" date="2011" name="MBio">
        <title>Novel metabolic attributes of the genus Cyanothece, comprising a group of unicellular nitrogen-fixing Cyanobacteria.</title>
        <authorList>
            <person name="Bandyopadhyay A."/>
            <person name="Elvitigala T."/>
            <person name="Welsh E."/>
            <person name="Stockel J."/>
            <person name="Liberton M."/>
            <person name="Min H."/>
            <person name="Sherman L.A."/>
            <person name="Pakrasi H.B."/>
        </authorList>
    </citation>
    <scope>NUCLEOTIDE SEQUENCE [LARGE SCALE GENOMIC DNA]</scope>
    <source>
        <strain evidence="2">PCC 8801</strain>
    </source>
</reference>
<evidence type="ECO:0000313" key="1">
    <source>
        <dbReference type="EMBL" id="ACK68115.1"/>
    </source>
</evidence>
<dbReference type="HOGENOM" id="CLU_065574_0_1_3"/>
<evidence type="ECO:0008006" key="3">
    <source>
        <dbReference type="Google" id="ProtNLM"/>
    </source>
</evidence>
<organism evidence="1 2">
    <name type="scientific">Rippkaea orientalis (strain PCC 8801 / RF-1)</name>
    <name type="common">Cyanothece sp. (strain PCC 8801)</name>
    <dbReference type="NCBI Taxonomy" id="41431"/>
    <lineage>
        <taxon>Bacteria</taxon>
        <taxon>Bacillati</taxon>
        <taxon>Cyanobacteriota</taxon>
        <taxon>Cyanophyceae</taxon>
        <taxon>Oscillatoriophycideae</taxon>
        <taxon>Chroococcales</taxon>
        <taxon>Aphanothecaceae</taxon>
        <taxon>Rippkaea</taxon>
        <taxon>Rippkaea orientalis</taxon>
    </lineage>
</organism>
<dbReference type="RefSeq" id="WP_015785164.1">
    <property type="nucleotide sequence ID" value="NC_011726.1"/>
</dbReference>